<dbReference type="CDD" id="cd06261">
    <property type="entry name" value="TM_PBP2"/>
    <property type="match status" value="2"/>
</dbReference>
<protein>
    <submittedName>
        <fullName evidence="7">2-aminoethylphosphonate ABC transporter permease subunit</fullName>
    </submittedName>
</protein>
<evidence type="ECO:0000256" key="3">
    <source>
        <dbReference type="ARBA" id="ARBA00022989"/>
    </source>
</evidence>
<feature type="transmembrane region" description="Helical" evidence="5">
    <location>
        <begin position="477"/>
        <end position="495"/>
    </location>
</feature>
<dbReference type="InterPro" id="IPR035906">
    <property type="entry name" value="MetI-like_sf"/>
</dbReference>
<keyword evidence="4 5" id="KW-0472">Membrane</keyword>
<feature type="domain" description="ABC transmembrane type-1" evidence="6">
    <location>
        <begin position="79"/>
        <end position="277"/>
    </location>
</feature>
<dbReference type="InterPro" id="IPR000515">
    <property type="entry name" value="MetI-like"/>
</dbReference>
<dbReference type="EMBL" id="BAAAFN010000004">
    <property type="protein sequence ID" value="GAA0217073.1"/>
    <property type="molecule type" value="Genomic_DNA"/>
</dbReference>
<reference evidence="8" key="1">
    <citation type="journal article" date="2019" name="Int. J. Syst. Evol. Microbiol.">
        <title>The Global Catalogue of Microorganisms (GCM) 10K type strain sequencing project: providing services to taxonomists for standard genome sequencing and annotation.</title>
        <authorList>
            <consortium name="The Broad Institute Genomics Platform"/>
            <consortium name="The Broad Institute Genome Sequencing Center for Infectious Disease"/>
            <person name="Wu L."/>
            <person name="Ma J."/>
        </authorList>
    </citation>
    <scope>NUCLEOTIDE SEQUENCE [LARGE SCALE GENOMIC DNA]</scope>
    <source>
        <strain evidence="8">JCM 16240</strain>
    </source>
</reference>
<name>A0ABP3CWB7_9BURK</name>
<feature type="transmembrane region" description="Helical" evidence="5">
    <location>
        <begin position="391"/>
        <end position="414"/>
    </location>
</feature>
<evidence type="ECO:0000313" key="8">
    <source>
        <dbReference type="Proteomes" id="UP001501176"/>
    </source>
</evidence>
<dbReference type="Pfam" id="PF00528">
    <property type="entry name" value="BPD_transp_1"/>
    <property type="match status" value="1"/>
</dbReference>
<feature type="transmembrane region" description="Helical" evidence="5">
    <location>
        <begin position="532"/>
        <end position="556"/>
    </location>
</feature>
<proteinExistence type="inferred from homology"/>
<evidence type="ECO:0000256" key="4">
    <source>
        <dbReference type="ARBA" id="ARBA00023136"/>
    </source>
</evidence>
<feature type="transmembrane region" description="Helical" evidence="5">
    <location>
        <begin position="114"/>
        <end position="137"/>
    </location>
</feature>
<dbReference type="RefSeq" id="WP_343819668.1">
    <property type="nucleotide sequence ID" value="NZ_BAAAFN010000004.1"/>
</dbReference>
<dbReference type="SUPFAM" id="SSF161098">
    <property type="entry name" value="MetI-like"/>
    <property type="match status" value="2"/>
</dbReference>
<evidence type="ECO:0000256" key="2">
    <source>
        <dbReference type="ARBA" id="ARBA00022692"/>
    </source>
</evidence>
<dbReference type="PROSITE" id="PS50928">
    <property type="entry name" value="ABC_TM1"/>
    <property type="match status" value="2"/>
</dbReference>
<evidence type="ECO:0000259" key="6">
    <source>
        <dbReference type="PROSITE" id="PS50928"/>
    </source>
</evidence>
<accession>A0ABP3CWB7</accession>
<evidence type="ECO:0000256" key="1">
    <source>
        <dbReference type="ARBA" id="ARBA00004651"/>
    </source>
</evidence>
<feature type="transmembrane region" description="Helical" evidence="5">
    <location>
        <begin position="356"/>
        <end position="379"/>
    </location>
</feature>
<comment type="similarity">
    <text evidence="5">Belongs to the binding-protein-dependent transport system permease family.</text>
</comment>
<evidence type="ECO:0000313" key="7">
    <source>
        <dbReference type="EMBL" id="GAA0217073.1"/>
    </source>
</evidence>
<comment type="subcellular location">
    <subcellularLocation>
        <location evidence="1 5">Cell membrane</location>
        <topology evidence="1 5">Multi-pass membrane protein</topology>
    </subcellularLocation>
</comment>
<feature type="transmembrane region" description="Helical" evidence="5">
    <location>
        <begin position="420"/>
        <end position="438"/>
    </location>
</feature>
<keyword evidence="8" id="KW-1185">Reference proteome</keyword>
<feature type="transmembrane region" description="Helical" evidence="5">
    <location>
        <begin position="256"/>
        <end position="276"/>
    </location>
</feature>
<feature type="transmembrane region" description="Helical" evidence="5">
    <location>
        <begin position="157"/>
        <end position="180"/>
    </location>
</feature>
<dbReference type="PANTHER" id="PTHR43496:SF1">
    <property type="entry name" value="POLYGALACTURONAN_RHAMNOGALACTURONAN TRANSPORT SYSTEM PERMEASE PROTEIN YTEP"/>
    <property type="match status" value="1"/>
</dbReference>
<feature type="transmembrane region" description="Helical" evidence="5">
    <location>
        <begin position="501"/>
        <end position="520"/>
    </location>
</feature>
<gene>
    <name evidence="7" type="ORF">GCM10009125_02530</name>
</gene>
<dbReference type="PANTHER" id="PTHR43496">
    <property type="entry name" value="PROTEIN LPLB"/>
    <property type="match status" value="1"/>
</dbReference>
<keyword evidence="2 5" id="KW-0812">Transmembrane</keyword>
<feature type="transmembrane region" description="Helical" evidence="5">
    <location>
        <begin position="212"/>
        <end position="236"/>
    </location>
</feature>
<organism evidence="7 8">
    <name type="scientific">Castellaniella daejeonensis</name>
    <dbReference type="NCBI Taxonomy" id="659013"/>
    <lineage>
        <taxon>Bacteria</taxon>
        <taxon>Pseudomonadati</taxon>
        <taxon>Pseudomonadota</taxon>
        <taxon>Betaproteobacteria</taxon>
        <taxon>Burkholderiales</taxon>
        <taxon>Alcaligenaceae</taxon>
        <taxon>Castellaniella</taxon>
    </lineage>
</organism>
<feature type="transmembrane region" description="Helical" evidence="5">
    <location>
        <begin position="83"/>
        <end position="102"/>
    </location>
</feature>
<feature type="domain" description="ABC transmembrane type-1" evidence="6">
    <location>
        <begin position="356"/>
        <end position="549"/>
    </location>
</feature>
<sequence length="565" mass="61345">MPHSSAAVPASGLRHPRLTGTPEQWLTRVCVAIPTLALILFFGYPLLTIFWQSFVLWDGTLGLDNYAAIPSTPGLVTAGINSLSISLSTTLVCILLGFPIAYALERSRIWLKPWVRLSLLLPLLAPSLVQGLGLLFLLGRNGLLYQWTGIEQNIYGYWGLLISDVFYALPQAIMIIQAALRNADARYYDAATVMGATPRQQFFDITLPNCKFGLLSAAFVVFTITITDFGNAAVIAGDYRVLATEIFSQVSGQQNFGMGSVVGIILLLPALLSVYIERVASQKQFGGSSENRIPLDPAASRGRDVLLGLVTYATAAAIWAIIAVVVFASFVKLWPYDMTLTLANFKVNIASGYQPIWTSLYVSVAAALIGIVLLFLLAYGVRGLQGRLAQAIYLLSVLPVGVPGLVLGLSYIFTFNDPHYPLHWLYGSALLIALCNFYHYHTQGFLTMATGMRMVPQALEEAAACLGGKMHHVMGDAILPVIAPTVLAVFFFLFMRSMVTLSAVIFLVTPQLNVAAVSVMHLNEAGFVSQAAAFSTIIILVVSAAMLMMRTLVYYFRPNLSSGTS</sequence>
<evidence type="ECO:0000256" key="5">
    <source>
        <dbReference type="RuleBase" id="RU363032"/>
    </source>
</evidence>
<keyword evidence="5" id="KW-0813">Transport</keyword>
<feature type="transmembrane region" description="Helical" evidence="5">
    <location>
        <begin position="309"/>
        <end position="336"/>
    </location>
</feature>
<dbReference type="Proteomes" id="UP001501176">
    <property type="component" value="Unassembled WGS sequence"/>
</dbReference>
<feature type="transmembrane region" description="Helical" evidence="5">
    <location>
        <begin position="25"/>
        <end position="47"/>
    </location>
</feature>
<keyword evidence="3 5" id="KW-1133">Transmembrane helix</keyword>
<dbReference type="Gene3D" id="1.10.3720.10">
    <property type="entry name" value="MetI-like"/>
    <property type="match status" value="2"/>
</dbReference>
<comment type="caution">
    <text evidence="7">The sequence shown here is derived from an EMBL/GenBank/DDBJ whole genome shotgun (WGS) entry which is preliminary data.</text>
</comment>